<dbReference type="FunFam" id="3.90.70.10:FF:000031">
    <property type="entry name" value="Cathepsin B"/>
    <property type="match status" value="1"/>
</dbReference>
<dbReference type="EnsemblMetazoa" id="AALB002989-RA">
    <property type="protein sequence ID" value="AALB002989-PA"/>
    <property type="gene ID" value="AALB002989"/>
</dbReference>
<dbReference type="InterPro" id="IPR013128">
    <property type="entry name" value="Peptidase_C1A"/>
</dbReference>
<evidence type="ECO:0000256" key="5">
    <source>
        <dbReference type="ARBA" id="ARBA00022807"/>
    </source>
</evidence>
<feature type="region of interest" description="Disordered" evidence="8">
    <location>
        <begin position="84"/>
        <end position="151"/>
    </location>
</feature>
<dbReference type="Gene3D" id="3.90.70.10">
    <property type="entry name" value="Cysteine proteinases"/>
    <property type="match status" value="1"/>
</dbReference>
<evidence type="ECO:0000313" key="10">
    <source>
        <dbReference type="EnsemblMetazoa" id="AALB002989-PA"/>
    </source>
</evidence>
<dbReference type="PROSITE" id="PS00640">
    <property type="entry name" value="THIOL_PROTEASE_ASN"/>
    <property type="match status" value="1"/>
</dbReference>
<evidence type="ECO:0000259" key="9">
    <source>
        <dbReference type="SMART" id="SM00645"/>
    </source>
</evidence>
<dbReference type="GO" id="GO:0006508">
    <property type="term" value="P:proteolysis"/>
    <property type="evidence" value="ECO:0007669"/>
    <property type="project" value="UniProtKB-KW"/>
</dbReference>
<dbReference type="PANTHER" id="PTHR12411">
    <property type="entry name" value="CYSTEINE PROTEASE FAMILY C1-RELATED"/>
    <property type="match status" value="1"/>
</dbReference>
<dbReference type="Proteomes" id="UP000069272">
    <property type="component" value="Chromosome 2R"/>
</dbReference>
<evidence type="ECO:0000256" key="8">
    <source>
        <dbReference type="SAM" id="MobiDB-lite"/>
    </source>
</evidence>
<dbReference type="VEuPathDB" id="VectorBase:AALB20_032220"/>
<reference evidence="10 11" key="1">
    <citation type="journal article" date="2017" name="G3 (Bethesda)">
        <title>The Physical Genome Mapping of Anopheles albimanus Corrected Scaffold Misassemblies and Identified Interarm Rearrangements in Genus Anopheles.</title>
        <authorList>
            <person name="Artemov G.N."/>
            <person name="Peery A.N."/>
            <person name="Jiang X."/>
            <person name="Tu Z."/>
            <person name="Stegniy V.N."/>
            <person name="Sharakhova M.V."/>
            <person name="Sharakhov I.V."/>
        </authorList>
    </citation>
    <scope>NUCLEOTIDE SEQUENCE [LARGE SCALE GENOMIC DNA]</scope>
    <source>
        <strain evidence="10 11">ALBI9_A</strain>
    </source>
</reference>
<name>A0A182F915_ANOAL</name>
<dbReference type="InterPro" id="IPR038765">
    <property type="entry name" value="Papain-like_cys_pep_sf"/>
</dbReference>
<reference evidence="10" key="2">
    <citation type="submission" date="2022-08" db="UniProtKB">
        <authorList>
            <consortium name="EnsemblMetazoa"/>
        </authorList>
    </citation>
    <scope>IDENTIFICATION</scope>
    <source>
        <strain evidence="10">STECLA/ALBI9_A</strain>
    </source>
</reference>
<evidence type="ECO:0000313" key="11">
    <source>
        <dbReference type="Proteomes" id="UP000069272"/>
    </source>
</evidence>
<dbReference type="PROSITE" id="PS00639">
    <property type="entry name" value="THIOL_PROTEASE_HIS"/>
    <property type="match status" value="1"/>
</dbReference>
<proteinExistence type="inferred from homology"/>
<dbReference type="SUPFAM" id="SSF54001">
    <property type="entry name" value="Cysteine proteinases"/>
    <property type="match status" value="1"/>
</dbReference>
<dbReference type="Pfam" id="PF00112">
    <property type="entry name" value="Peptidase_C1"/>
    <property type="match status" value="1"/>
</dbReference>
<organism evidence="10 11">
    <name type="scientific">Anopheles albimanus</name>
    <name type="common">New world malaria mosquito</name>
    <dbReference type="NCBI Taxonomy" id="7167"/>
    <lineage>
        <taxon>Eukaryota</taxon>
        <taxon>Metazoa</taxon>
        <taxon>Ecdysozoa</taxon>
        <taxon>Arthropoda</taxon>
        <taxon>Hexapoda</taxon>
        <taxon>Insecta</taxon>
        <taxon>Pterygota</taxon>
        <taxon>Neoptera</taxon>
        <taxon>Endopterygota</taxon>
        <taxon>Diptera</taxon>
        <taxon>Nematocera</taxon>
        <taxon>Culicoidea</taxon>
        <taxon>Culicidae</taxon>
        <taxon>Anophelinae</taxon>
        <taxon>Anopheles</taxon>
    </lineage>
</organism>
<evidence type="ECO:0000256" key="4">
    <source>
        <dbReference type="ARBA" id="ARBA00022801"/>
    </source>
</evidence>
<sequence length="610" mass="67618">MAANSGAKFFRDFFRDSQCRMAFLLKSVGNSPKGTKFVKIRERPKTAPLMLIQSRDNLLATTPMHHPPLRPVTMLGERSAVVNLSAKPGSTPSGVGSVKRKKPTEIHRDPPTRHEPHKKQRPTTNITDGGATRVNATTDGKRDAPRPRKPGCKVCLPDDPTGFLLNEIDQVRERILERMPTEGVSCRQAVALAHDIRNRVDAIVVPPKKGERESRIKFIGGRFEQVTKLGSNALQECEPQPSSGTCLATGTADSNIAFKLFVNNSAERTVQSVPANQYRDSLPYRSRYYAANASVGEYFRTGHGDIVNSQAAFVAAINNRTRGWKAGVNPLRHDQYRTGALLFEEAARAKLPQGIVLKLQEEPFPESFDARQKWSFCPSVGTVRNQGCCASSYAVAAVSTMTDRWCIHSEGKSQFSFGAFDVISCCHRCGFGCDGGVPSAVWQYWVESGITSGGAYQSHQGCQSYPFGVCKQQEIFAPHVDLVCLRQCQPGYNTSYLEDKHYGRVAYTVPRDEERIMYELFHFGPVQASFTVYTDFIQYKSGVYRHTFGVRVGDHSVKIVGWGVENGTKFWLCANSWGAEWGDSGFVKIIRGEDHLGVESNVLGGLPLFR</sequence>
<keyword evidence="11" id="KW-1185">Reference proteome</keyword>
<feature type="compositionally biased region" description="Basic and acidic residues" evidence="8">
    <location>
        <begin position="103"/>
        <end position="114"/>
    </location>
</feature>
<keyword evidence="6" id="KW-0865">Zymogen</keyword>
<dbReference type="STRING" id="7167.A0A182F915"/>
<accession>A0A182F915</accession>
<evidence type="ECO:0000256" key="1">
    <source>
        <dbReference type="ARBA" id="ARBA00008455"/>
    </source>
</evidence>
<protein>
    <recommendedName>
        <fullName evidence="9">Peptidase C1A papain C-terminal domain-containing protein</fullName>
    </recommendedName>
</protein>
<dbReference type="CDD" id="cd02620">
    <property type="entry name" value="Peptidase_C1A_CathepsinB"/>
    <property type="match status" value="1"/>
</dbReference>
<feature type="domain" description="Peptidase C1A papain C-terminal" evidence="9">
    <location>
        <begin position="364"/>
        <end position="606"/>
    </location>
</feature>
<keyword evidence="5" id="KW-0788">Thiol protease</keyword>
<keyword evidence="7" id="KW-1015">Disulfide bond</keyword>
<evidence type="ECO:0000256" key="6">
    <source>
        <dbReference type="ARBA" id="ARBA00023145"/>
    </source>
</evidence>
<dbReference type="AlphaFoldDB" id="A0A182F915"/>
<evidence type="ECO:0000256" key="3">
    <source>
        <dbReference type="ARBA" id="ARBA00022729"/>
    </source>
</evidence>
<keyword evidence="4" id="KW-0378">Hydrolase</keyword>
<dbReference type="VEuPathDB" id="VectorBase:AALB002989"/>
<evidence type="ECO:0000256" key="2">
    <source>
        <dbReference type="ARBA" id="ARBA00022670"/>
    </source>
</evidence>
<dbReference type="InterPro" id="IPR025660">
    <property type="entry name" value="Pept_his_AS"/>
</dbReference>
<keyword evidence="3" id="KW-0732">Signal</keyword>
<dbReference type="InterPro" id="IPR000668">
    <property type="entry name" value="Peptidase_C1A_C"/>
</dbReference>
<dbReference type="GO" id="GO:0008234">
    <property type="term" value="F:cysteine-type peptidase activity"/>
    <property type="evidence" value="ECO:0007669"/>
    <property type="project" value="UniProtKB-KW"/>
</dbReference>
<dbReference type="SMART" id="SM00645">
    <property type="entry name" value="Pept_C1"/>
    <property type="match status" value="1"/>
</dbReference>
<comment type="similarity">
    <text evidence="1">Belongs to the peptidase C1 family.</text>
</comment>
<keyword evidence="2" id="KW-0645">Protease</keyword>
<evidence type="ECO:0000256" key="7">
    <source>
        <dbReference type="ARBA" id="ARBA00023157"/>
    </source>
</evidence>
<dbReference type="InterPro" id="IPR025661">
    <property type="entry name" value="Pept_asp_AS"/>
</dbReference>